<dbReference type="EMBL" id="BMFS01000001">
    <property type="protein sequence ID" value="GGG90784.1"/>
    <property type="molecule type" value="Genomic_DNA"/>
</dbReference>
<dbReference type="Proteomes" id="UP000648722">
    <property type="component" value="Unassembled WGS sequence"/>
</dbReference>
<dbReference type="Gene3D" id="2.30.42.10">
    <property type="match status" value="1"/>
</dbReference>
<keyword evidence="5" id="KW-1185">Reference proteome</keyword>
<dbReference type="InterPro" id="IPR036034">
    <property type="entry name" value="PDZ_sf"/>
</dbReference>
<feature type="compositionally biased region" description="Low complexity" evidence="1">
    <location>
        <begin position="296"/>
        <end position="323"/>
    </location>
</feature>
<proteinExistence type="predicted"/>
<organism evidence="4 5">
    <name type="scientific">Glycocaulis albus</name>
    <dbReference type="NCBI Taxonomy" id="1382801"/>
    <lineage>
        <taxon>Bacteria</taxon>
        <taxon>Pseudomonadati</taxon>
        <taxon>Pseudomonadota</taxon>
        <taxon>Alphaproteobacteria</taxon>
        <taxon>Maricaulales</taxon>
        <taxon>Maricaulaceae</taxon>
        <taxon>Glycocaulis</taxon>
    </lineage>
</organism>
<keyword evidence="2" id="KW-0732">Signal</keyword>
<dbReference type="Pfam" id="PF17820">
    <property type="entry name" value="PDZ_6"/>
    <property type="match status" value="1"/>
</dbReference>
<dbReference type="PROSITE" id="PS50106">
    <property type="entry name" value="PDZ"/>
    <property type="match status" value="1"/>
</dbReference>
<feature type="signal peptide" evidence="2">
    <location>
        <begin position="1"/>
        <end position="18"/>
    </location>
</feature>
<dbReference type="InterPro" id="IPR001478">
    <property type="entry name" value="PDZ"/>
</dbReference>
<feature type="region of interest" description="Disordered" evidence="1">
    <location>
        <begin position="292"/>
        <end position="323"/>
    </location>
</feature>
<sequence length="323" mass="33931">MAAGILAGGAALCLAACATLSTQLTPGMEPRLAVAEETRLQARILALATPLITANAPYCHRLHPFTGLVTTHIADWPAGERDEVRAAFGADPRAAVWIVAEGSPAARAGLRPGDVLLSLNGHWSEPNARWHDDLRARTFPAALRRGAARLRVQRGPEGLDLVLEPEPACAALVRLVSINLAGGRRQAVWLAGDTLFVDRAFASTADDDRMQQYMALALARQIARHRALPGVLERALQGPDIVRFALGLDAMDWLAGRGPEHAGPRWRTPSQAEITLAALILLQAGAGGETAYVSLPGPDSPASPAASGPEGASEAGSISSIHP</sequence>
<evidence type="ECO:0000256" key="2">
    <source>
        <dbReference type="SAM" id="SignalP"/>
    </source>
</evidence>
<dbReference type="InterPro" id="IPR041489">
    <property type="entry name" value="PDZ_6"/>
</dbReference>
<name>A0ABQ1XFJ6_9PROT</name>
<protein>
    <recommendedName>
        <fullName evidence="3">PDZ domain-containing protein</fullName>
    </recommendedName>
</protein>
<evidence type="ECO:0000259" key="3">
    <source>
        <dbReference type="PROSITE" id="PS50106"/>
    </source>
</evidence>
<dbReference type="SUPFAM" id="SSF50156">
    <property type="entry name" value="PDZ domain-like"/>
    <property type="match status" value="1"/>
</dbReference>
<evidence type="ECO:0000313" key="4">
    <source>
        <dbReference type="EMBL" id="GGG90784.1"/>
    </source>
</evidence>
<accession>A0ABQ1XFJ6</accession>
<reference evidence="5" key="1">
    <citation type="journal article" date="2019" name="Int. J. Syst. Evol. Microbiol.">
        <title>The Global Catalogue of Microorganisms (GCM) 10K type strain sequencing project: providing services to taxonomists for standard genome sequencing and annotation.</title>
        <authorList>
            <consortium name="The Broad Institute Genomics Platform"/>
            <consortium name="The Broad Institute Genome Sequencing Center for Infectious Disease"/>
            <person name="Wu L."/>
            <person name="Ma J."/>
        </authorList>
    </citation>
    <scope>NUCLEOTIDE SEQUENCE [LARGE SCALE GENOMIC DNA]</scope>
    <source>
        <strain evidence="5">CGMCC 1.12766</strain>
    </source>
</reference>
<evidence type="ECO:0000313" key="5">
    <source>
        <dbReference type="Proteomes" id="UP000648722"/>
    </source>
</evidence>
<comment type="caution">
    <text evidence="4">The sequence shown here is derived from an EMBL/GenBank/DDBJ whole genome shotgun (WGS) entry which is preliminary data.</text>
</comment>
<evidence type="ECO:0000256" key="1">
    <source>
        <dbReference type="SAM" id="MobiDB-lite"/>
    </source>
</evidence>
<feature type="domain" description="PDZ" evidence="3">
    <location>
        <begin position="99"/>
        <end position="121"/>
    </location>
</feature>
<feature type="chain" id="PRO_5047403440" description="PDZ domain-containing protein" evidence="2">
    <location>
        <begin position="19"/>
        <end position="323"/>
    </location>
</feature>
<gene>
    <name evidence="4" type="ORF">GCM10007420_02450</name>
</gene>
<dbReference type="RefSeq" id="WP_188450727.1">
    <property type="nucleotide sequence ID" value="NZ_BMFS01000001.1"/>
</dbReference>